<dbReference type="GO" id="GO:0020037">
    <property type="term" value="F:heme binding"/>
    <property type="evidence" value="ECO:0007669"/>
    <property type="project" value="InterPro"/>
</dbReference>
<dbReference type="EC" id="1.11.1.5" evidence="13"/>
<dbReference type="GO" id="GO:0004130">
    <property type="term" value="F:cytochrome-c peroxidase activity"/>
    <property type="evidence" value="ECO:0007669"/>
    <property type="project" value="UniProtKB-EC"/>
</dbReference>
<name>A0A0T9R1E8_9GAMM</name>
<dbReference type="Proteomes" id="UP000038204">
    <property type="component" value="Unassembled WGS sequence"/>
</dbReference>
<dbReference type="PANTHER" id="PTHR30600">
    <property type="entry name" value="CYTOCHROME C PEROXIDASE-RELATED"/>
    <property type="match status" value="1"/>
</dbReference>
<dbReference type="PROSITE" id="PS51007">
    <property type="entry name" value="CYTC"/>
    <property type="match status" value="2"/>
</dbReference>
<dbReference type="FunFam" id="1.10.760.10:FF:000004">
    <property type="entry name" value="Cytochrome c peroxidase"/>
    <property type="match status" value="1"/>
</dbReference>
<keyword evidence="8 9" id="KW-0408">Iron</keyword>
<dbReference type="PATRIC" id="fig|367190.3.peg.2390"/>
<dbReference type="GO" id="GO:0030313">
    <property type="term" value="C:cell envelope"/>
    <property type="evidence" value="ECO:0007669"/>
    <property type="project" value="UniProtKB-SubCell"/>
</dbReference>
<evidence type="ECO:0000256" key="8">
    <source>
        <dbReference type="ARBA" id="ARBA00023004"/>
    </source>
</evidence>
<keyword evidence="7 13" id="KW-0560">Oxidoreductase</keyword>
<feature type="domain" description="Cytochrome c" evidence="11">
    <location>
        <begin position="180"/>
        <end position="312"/>
    </location>
</feature>
<keyword evidence="10" id="KW-0472">Membrane</keyword>
<dbReference type="EMBL" id="CP007230">
    <property type="protein sequence ID" value="AHK20005.1"/>
    <property type="molecule type" value="Genomic_DNA"/>
</dbReference>
<dbReference type="Pfam" id="PF14376">
    <property type="entry name" value="Haem_bd"/>
    <property type="match status" value="1"/>
</dbReference>
<feature type="domain" description="Cytochrome c" evidence="11">
    <location>
        <begin position="332"/>
        <end position="452"/>
    </location>
</feature>
<keyword evidence="2" id="KW-0813">Transport</keyword>
<keyword evidence="10" id="KW-1133">Transmembrane helix</keyword>
<dbReference type="Pfam" id="PF03150">
    <property type="entry name" value="CCP_MauG"/>
    <property type="match status" value="1"/>
</dbReference>
<dbReference type="SMART" id="SM01235">
    <property type="entry name" value="Haem_bd"/>
    <property type="match status" value="1"/>
</dbReference>
<proteinExistence type="predicted"/>
<evidence type="ECO:0000256" key="2">
    <source>
        <dbReference type="ARBA" id="ARBA00022448"/>
    </source>
</evidence>
<dbReference type="GO" id="GO:0046872">
    <property type="term" value="F:metal ion binding"/>
    <property type="evidence" value="ECO:0007669"/>
    <property type="project" value="UniProtKB-KW"/>
</dbReference>
<evidence type="ECO:0000256" key="6">
    <source>
        <dbReference type="ARBA" id="ARBA00022982"/>
    </source>
</evidence>
<dbReference type="SUPFAM" id="SSF46626">
    <property type="entry name" value="Cytochrome c"/>
    <property type="match status" value="2"/>
</dbReference>
<comment type="subcellular location">
    <subcellularLocation>
        <location evidence="1">Cell envelope</location>
    </subcellularLocation>
</comment>
<evidence type="ECO:0000313" key="12">
    <source>
        <dbReference type="EMBL" id="AHK20005.1"/>
    </source>
</evidence>
<dbReference type="Proteomes" id="UP000019439">
    <property type="component" value="Chromosome"/>
</dbReference>
<dbReference type="EMBL" id="CQBK01000027">
    <property type="protein sequence ID" value="CNI38771.1"/>
    <property type="molecule type" value="Genomic_DNA"/>
</dbReference>
<keyword evidence="14" id="KW-1185">Reference proteome</keyword>
<evidence type="ECO:0000313" key="13">
    <source>
        <dbReference type="EMBL" id="CNI38771.1"/>
    </source>
</evidence>
<dbReference type="RefSeq" id="WP_025382689.1">
    <property type="nucleotide sequence ID" value="NZ_CGBP01000021.1"/>
</dbReference>
<dbReference type="InterPro" id="IPR009056">
    <property type="entry name" value="Cyt_c-like_dom"/>
</dbReference>
<dbReference type="GeneID" id="96664295"/>
<gene>
    <name evidence="13" type="primary">ccpA_2</name>
    <name evidence="12" type="ORF">BF17_12300</name>
    <name evidence="13" type="ORF">ERS008667_03234</name>
</gene>
<protein>
    <submittedName>
        <fullName evidence="12 13">Cytochrome C peroxidase</fullName>
        <ecNumber evidence="13">1.11.1.5</ecNumber>
    </submittedName>
</protein>
<evidence type="ECO:0000259" key="11">
    <source>
        <dbReference type="PROSITE" id="PS51007"/>
    </source>
</evidence>
<evidence type="ECO:0000256" key="5">
    <source>
        <dbReference type="ARBA" id="ARBA00022723"/>
    </source>
</evidence>
<reference evidence="13 15" key="2">
    <citation type="submission" date="2015-03" db="EMBL/GenBank/DDBJ databases">
        <authorList>
            <person name="Murphy D."/>
        </authorList>
    </citation>
    <scope>NUCLEOTIDE SEQUENCE [LARGE SCALE GENOMIC DNA]</scope>
    <source>
        <strain evidence="13 15">Y233</strain>
    </source>
</reference>
<evidence type="ECO:0000256" key="4">
    <source>
        <dbReference type="ARBA" id="ARBA00022617"/>
    </source>
</evidence>
<evidence type="ECO:0000256" key="1">
    <source>
        <dbReference type="ARBA" id="ARBA00004196"/>
    </source>
</evidence>
<feature type="transmembrane region" description="Helical" evidence="10">
    <location>
        <begin position="7"/>
        <end position="26"/>
    </location>
</feature>
<organism evidence="13 15">
    <name type="scientific">Yersinia similis</name>
    <dbReference type="NCBI Taxonomy" id="367190"/>
    <lineage>
        <taxon>Bacteria</taxon>
        <taxon>Pseudomonadati</taxon>
        <taxon>Pseudomonadota</taxon>
        <taxon>Gammaproteobacteria</taxon>
        <taxon>Enterobacterales</taxon>
        <taxon>Yersiniaceae</taxon>
        <taxon>Yersinia</taxon>
    </lineage>
</organism>
<evidence type="ECO:0000313" key="14">
    <source>
        <dbReference type="Proteomes" id="UP000019439"/>
    </source>
</evidence>
<keyword evidence="3 13" id="KW-0575">Peroxidase</keyword>
<keyword evidence="10" id="KW-0812">Transmembrane</keyword>
<keyword evidence="4 9" id="KW-0349">Heme</keyword>
<evidence type="ECO:0000256" key="7">
    <source>
        <dbReference type="ARBA" id="ARBA00023002"/>
    </source>
</evidence>
<dbReference type="PANTHER" id="PTHR30600:SF7">
    <property type="entry name" value="CYTOCHROME C PEROXIDASE-RELATED"/>
    <property type="match status" value="1"/>
</dbReference>
<dbReference type="AlphaFoldDB" id="A0A0T9R1E8"/>
<dbReference type="InterPro" id="IPR004852">
    <property type="entry name" value="Di-haem_cyt_c_peroxidsae"/>
</dbReference>
<keyword evidence="6" id="KW-0249">Electron transport</keyword>
<dbReference type="InterPro" id="IPR036909">
    <property type="entry name" value="Cyt_c-like_dom_sf"/>
</dbReference>
<dbReference type="GO" id="GO:0009055">
    <property type="term" value="F:electron transfer activity"/>
    <property type="evidence" value="ECO:0007669"/>
    <property type="project" value="InterPro"/>
</dbReference>
<evidence type="ECO:0000256" key="3">
    <source>
        <dbReference type="ARBA" id="ARBA00022559"/>
    </source>
</evidence>
<reference evidence="12 14" key="1">
    <citation type="journal article" date="2014" name="Genome Announc.">
        <title>Genome Sequence of Yersinia similis Y228T, a Member of the Yersinia pseudotuberculosis Complex.</title>
        <authorList>
            <person name="Sprague L.D."/>
            <person name="Neubauer H."/>
        </authorList>
    </citation>
    <scope>NUCLEOTIDE SEQUENCE [LARGE SCALE GENOMIC DNA]</scope>
    <source>
        <strain evidence="12 14">228</strain>
    </source>
</reference>
<dbReference type="InterPro" id="IPR025992">
    <property type="entry name" value="Haem-bd"/>
</dbReference>
<dbReference type="KEGG" id="ysi:BF17_12300"/>
<keyword evidence="5 9" id="KW-0479">Metal-binding</keyword>
<accession>A0A0T9R1E8</accession>
<evidence type="ECO:0000256" key="10">
    <source>
        <dbReference type="SAM" id="Phobius"/>
    </source>
</evidence>
<evidence type="ECO:0000256" key="9">
    <source>
        <dbReference type="PROSITE-ProRule" id="PRU00433"/>
    </source>
</evidence>
<sequence length="459" mass="50899">MIRRGLIGGGILVVAGYLGIAGYLYMTDNTRNNTFISEAKTPDQQVSNIFYQKGCDYCHTANASLPFYAAIPGPKQLMDYDIRQGNQHFSLEPTLLALKENRAVPEADLAKIESSIARDQMPPQRFSALHWSSSINAEERDQILDWVKIQRATYFPSNSHSEMQHLALQPIPNALPVDSQKVALGSRLFHDPRLSGDNTISCASCHLLNKGGVDNLATSTGVDGQKGGINAPTVFNAVFNVEQFWDGRAVDLQQQAGGPPLNPVEMASTSWEEIITKLQQDPQLTQDFAQVYPQGYSEDTITDAIAEFEKTLTTPNSPFDHYLKGETQALTASQQKGLALFQENKCDTCHVGKNIGGQSYELLGLKGDYFADRQKEQTTDDLGRFNVTNDPRDMHRFKTPGLRNVALTAPYFHDAQAKDLHQAVELMLKYQVGTQLPEQDINDIVAFLESLTGEYIPHS</sequence>
<evidence type="ECO:0000313" key="15">
    <source>
        <dbReference type="Proteomes" id="UP000038204"/>
    </source>
</evidence>
<dbReference type="InterPro" id="IPR051395">
    <property type="entry name" value="Cytochrome_c_Peroxidase/MauG"/>
</dbReference>
<dbReference type="Pfam" id="PF00034">
    <property type="entry name" value="Cytochrom_C"/>
    <property type="match status" value="1"/>
</dbReference>
<dbReference type="Gene3D" id="1.10.760.10">
    <property type="entry name" value="Cytochrome c-like domain"/>
    <property type="match status" value="2"/>
</dbReference>